<proteinExistence type="predicted"/>
<evidence type="ECO:0000313" key="6">
    <source>
        <dbReference type="EMBL" id="CAG7825610.1"/>
    </source>
</evidence>
<keyword evidence="5" id="KW-0732">Signal</keyword>
<feature type="non-terminal residue" evidence="6">
    <location>
        <position position="1"/>
    </location>
</feature>
<evidence type="ECO:0000256" key="5">
    <source>
        <dbReference type="SAM" id="SignalP"/>
    </source>
</evidence>
<organism evidence="6 7">
    <name type="scientific">Allacma fusca</name>
    <dbReference type="NCBI Taxonomy" id="39272"/>
    <lineage>
        <taxon>Eukaryota</taxon>
        <taxon>Metazoa</taxon>
        <taxon>Ecdysozoa</taxon>
        <taxon>Arthropoda</taxon>
        <taxon>Hexapoda</taxon>
        <taxon>Collembola</taxon>
        <taxon>Symphypleona</taxon>
        <taxon>Sminthuridae</taxon>
        <taxon>Allacma</taxon>
    </lineage>
</organism>
<keyword evidence="2" id="KW-0812">Transmembrane</keyword>
<evidence type="ECO:0000256" key="2">
    <source>
        <dbReference type="ARBA" id="ARBA00022692"/>
    </source>
</evidence>
<feature type="chain" id="PRO_5035150197" evidence="5">
    <location>
        <begin position="17"/>
        <end position="83"/>
    </location>
</feature>
<accession>A0A8J2L5S4</accession>
<dbReference type="AlphaFoldDB" id="A0A8J2L5S4"/>
<dbReference type="GO" id="GO:0016020">
    <property type="term" value="C:membrane"/>
    <property type="evidence" value="ECO:0007669"/>
    <property type="project" value="UniProtKB-SubCell"/>
</dbReference>
<comment type="caution">
    <text evidence="6">The sequence shown here is derived from an EMBL/GenBank/DDBJ whole genome shotgun (WGS) entry which is preliminary data.</text>
</comment>
<dbReference type="OrthoDB" id="2985014at2759"/>
<protein>
    <submittedName>
        <fullName evidence="6">Uncharacterized protein</fullName>
    </submittedName>
</protein>
<dbReference type="EMBL" id="CAJVCH010536938">
    <property type="protein sequence ID" value="CAG7825610.1"/>
    <property type="molecule type" value="Genomic_DNA"/>
</dbReference>
<evidence type="ECO:0000313" key="7">
    <source>
        <dbReference type="Proteomes" id="UP000708208"/>
    </source>
</evidence>
<dbReference type="PANTHER" id="PTHR11662:SF399">
    <property type="entry name" value="FI19708P1-RELATED"/>
    <property type="match status" value="1"/>
</dbReference>
<keyword evidence="4" id="KW-0472">Membrane</keyword>
<evidence type="ECO:0000256" key="4">
    <source>
        <dbReference type="ARBA" id="ARBA00023136"/>
    </source>
</evidence>
<evidence type="ECO:0000256" key="3">
    <source>
        <dbReference type="ARBA" id="ARBA00022989"/>
    </source>
</evidence>
<keyword evidence="7" id="KW-1185">Reference proteome</keyword>
<sequence length="83" mass="9501">MAFMSFLLFVFNYVLRLNINITIVAMVNYSSIERANDSGRGSECGLKYTADPYDPKNDGPFPWNENVQSTIISSFFWGYIITQ</sequence>
<name>A0A8J2L5S4_9HEXA</name>
<dbReference type="GO" id="GO:0006820">
    <property type="term" value="P:monoatomic anion transport"/>
    <property type="evidence" value="ECO:0007669"/>
    <property type="project" value="TreeGrafter"/>
</dbReference>
<reference evidence="6" key="1">
    <citation type="submission" date="2021-06" db="EMBL/GenBank/DDBJ databases">
        <authorList>
            <person name="Hodson N. C."/>
            <person name="Mongue J. A."/>
            <person name="Jaron S. K."/>
        </authorList>
    </citation>
    <scope>NUCLEOTIDE SEQUENCE</scope>
</reference>
<feature type="signal peptide" evidence="5">
    <location>
        <begin position="1"/>
        <end position="16"/>
    </location>
</feature>
<evidence type="ECO:0000256" key="1">
    <source>
        <dbReference type="ARBA" id="ARBA00004141"/>
    </source>
</evidence>
<dbReference type="GO" id="GO:0022857">
    <property type="term" value="F:transmembrane transporter activity"/>
    <property type="evidence" value="ECO:0007669"/>
    <property type="project" value="TreeGrafter"/>
</dbReference>
<dbReference type="PANTHER" id="PTHR11662">
    <property type="entry name" value="SOLUTE CARRIER FAMILY 17"/>
    <property type="match status" value="1"/>
</dbReference>
<gene>
    <name evidence="6" type="ORF">AFUS01_LOCUS35712</name>
</gene>
<keyword evidence="3" id="KW-1133">Transmembrane helix</keyword>
<comment type="subcellular location">
    <subcellularLocation>
        <location evidence="1">Membrane</location>
        <topology evidence="1">Multi-pass membrane protein</topology>
    </subcellularLocation>
</comment>
<dbReference type="Proteomes" id="UP000708208">
    <property type="component" value="Unassembled WGS sequence"/>
</dbReference>
<dbReference type="InterPro" id="IPR050382">
    <property type="entry name" value="MFS_Na/Anion_cotransporter"/>
</dbReference>